<accession>A0AAE2ZLE6</accession>
<dbReference type="Gene3D" id="3.30.9.10">
    <property type="entry name" value="D-Amino Acid Oxidase, subunit A, domain 2"/>
    <property type="match status" value="1"/>
</dbReference>
<dbReference type="GO" id="GO:0016491">
    <property type="term" value="F:oxidoreductase activity"/>
    <property type="evidence" value="ECO:0007669"/>
    <property type="project" value="UniProtKB-KW"/>
</dbReference>
<dbReference type="AlphaFoldDB" id="A0AAE2ZLE6"/>
<dbReference type="SUPFAM" id="SSF51905">
    <property type="entry name" value="FAD/NAD(P)-binding domain"/>
    <property type="match status" value="1"/>
</dbReference>
<dbReference type="Proteomes" id="UP001196509">
    <property type="component" value="Unassembled WGS sequence"/>
</dbReference>
<dbReference type="InterPro" id="IPR036188">
    <property type="entry name" value="FAD/NAD-bd_sf"/>
</dbReference>
<dbReference type="GO" id="GO:0005737">
    <property type="term" value="C:cytoplasm"/>
    <property type="evidence" value="ECO:0007669"/>
    <property type="project" value="TreeGrafter"/>
</dbReference>
<gene>
    <name evidence="3" type="ORF">K1W69_06530</name>
</gene>
<proteinExistence type="predicted"/>
<feature type="domain" description="FAD dependent oxidoreductase" evidence="2">
    <location>
        <begin position="7"/>
        <end position="389"/>
    </location>
</feature>
<name>A0AAE2ZLE6_9HYPH</name>
<keyword evidence="4" id="KW-1185">Reference proteome</keyword>
<protein>
    <submittedName>
        <fullName evidence="3">FAD-binding oxidoreductase</fullName>
    </submittedName>
</protein>
<dbReference type="Gene3D" id="3.50.50.60">
    <property type="entry name" value="FAD/NAD(P)-binding domain"/>
    <property type="match status" value="1"/>
</dbReference>
<sequence>MVSESYDAIIIGAGVIGSCVALELARKGRRTLSIDKLPEAGYGSTSGSCAIIRTYYSTFESCALAYEGWHYWKNWSDYVGASDEQGLIRYHDTGCLVIKTDHNHNLARVCEMMDRIGCPYEDLSAQDIPSRLPNADVHRFEPAKRPEDEGFGAPTGEAVNGAVFFPRGGYVNDPKLAAHNAQRAAEALGAKFLFNREVCEIITEDGRVGGVVLKDGATITAPVVINVAGPHSSRINALAGVADGMKMSTRALRHEVAHVPSPDGVDFEKDGFVYSDSDIATYCRPETGNNILIGSEDPACDGKEWVDDPDDYNTSFSEQWNVLVMRLAQRIPSLKLPGAAKGVVALYDVTEDWAPIYDKSDLKGYYMAIGTSGNQFKNAPVAGKMMAELVEACENGHDHDSDPVQFHLDYLDANISIGAFSRNREINQNSSFSVIG</sequence>
<comment type="caution">
    <text evidence="3">The sequence shown here is derived from an EMBL/GenBank/DDBJ whole genome shotgun (WGS) entry which is preliminary data.</text>
</comment>
<evidence type="ECO:0000256" key="1">
    <source>
        <dbReference type="ARBA" id="ARBA00023002"/>
    </source>
</evidence>
<evidence type="ECO:0000259" key="2">
    <source>
        <dbReference type="Pfam" id="PF01266"/>
    </source>
</evidence>
<dbReference type="InterPro" id="IPR006076">
    <property type="entry name" value="FAD-dep_OxRdtase"/>
</dbReference>
<evidence type="ECO:0000313" key="3">
    <source>
        <dbReference type="EMBL" id="MBW8636837.1"/>
    </source>
</evidence>
<evidence type="ECO:0000313" key="4">
    <source>
        <dbReference type="Proteomes" id="UP001196509"/>
    </source>
</evidence>
<keyword evidence="1" id="KW-0560">Oxidoreductase</keyword>
<dbReference type="PANTHER" id="PTHR13847">
    <property type="entry name" value="SARCOSINE DEHYDROGENASE-RELATED"/>
    <property type="match status" value="1"/>
</dbReference>
<reference evidence="3" key="1">
    <citation type="submission" date="2021-08" db="EMBL/GenBank/DDBJ databases">
        <title>Hoeflea bacterium WL0058 sp. nov., isolated from the sediment.</title>
        <authorList>
            <person name="Wang L."/>
            <person name="Zhang D."/>
        </authorList>
    </citation>
    <scope>NUCLEOTIDE SEQUENCE</scope>
    <source>
        <strain evidence="3">WL0058</strain>
    </source>
</reference>
<dbReference type="RefSeq" id="WP_220227485.1">
    <property type="nucleotide sequence ID" value="NZ_JAICBX010000001.1"/>
</dbReference>
<dbReference type="PANTHER" id="PTHR13847:SF287">
    <property type="entry name" value="FAD-DEPENDENT OXIDOREDUCTASE DOMAIN-CONTAINING PROTEIN 1"/>
    <property type="match status" value="1"/>
</dbReference>
<organism evidence="3 4">
    <name type="scientific">Flavimaribacter sediminis</name>
    <dbReference type="NCBI Taxonomy" id="2865987"/>
    <lineage>
        <taxon>Bacteria</taxon>
        <taxon>Pseudomonadati</taxon>
        <taxon>Pseudomonadota</taxon>
        <taxon>Alphaproteobacteria</taxon>
        <taxon>Hyphomicrobiales</taxon>
        <taxon>Rhizobiaceae</taxon>
        <taxon>Flavimaribacter</taxon>
    </lineage>
</organism>
<dbReference type="Pfam" id="PF01266">
    <property type="entry name" value="DAO"/>
    <property type="match status" value="1"/>
</dbReference>
<dbReference type="EMBL" id="JAICBX010000001">
    <property type="protein sequence ID" value="MBW8636837.1"/>
    <property type="molecule type" value="Genomic_DNA"/>
</dbReference>